<dbReference type="GO" id="GO:0016758">
    <property type="term" value="F:hexosyltransferase activity"/>
    <property type="evidence" value="ECO:0007669"/>
    <property type="project" value="UniProtKB-ARBA"/>
</dbReference>
<dbReference type="EMBL" id="JAPFIT010000010">
    <property type="protein sequence ID" value="MDC5738932.1"/>
    <property type="molecule type" value="Genomic_DNA"/>
</dbReference>
<sequence>MVKLSIIIPTYGRVNKINSAIESALVNDCIEVIVVDDNGKGSENQIRTQKIVGQFENNERVIYHPLEKNSGAGIARNVGISKAKGDYITFLDDDDLFIDELVIEKLRYFEEKSAENDICCSHMRTEREGKRIASGEDKFIGSDAKTFLMSGSCFTSMIMIKKSSIVQIGGFYDTPYLQDHTLMLKAFINGLKVCVFEQETFIHNLHDGATITTGKRPVSGVALRCKLEKELSRTLELADVELKCLAHRWNTIQSHQEWLTNGRSLKLAKYLLLDVFPNSSSLSQLHDSIKLLIKFVTNYQYYSR</sequence>
<organism evidence="3 5">
    <name type="scientific">Vibrio europaeus</name>
    <dbReference type="NCBI Taxonomy" id="300876"/>
    <lineage>
        <taxon>Bacteria</taxon>
        <taxon>Pseudomonadati</taxon>
        <taxon>Pseudomonadota</taxon>
        <taxon>Gammaproteobacteria</taxon>
        <taxon>Vibrionales</taxon>
        <taxon>Vibrionaceae</taxon>
        <taxon>Vibrio</taxon>
        <taxon>Vibrio oreintalis group</taxon>
    </lineage>
</organism>
<dbReference type="PANTHER" id="PTHR22916">
    <property type="entry name" value="GLYCOSYLTRANSFERASE"/>
    <property type="match status" value="1"/>
</dbReference>
<dbReference type="Pfam" id="PF00535">
    <property type="entry name" value="Glycos_transf_2"/>
    <property type="match status" value="1"/>
</dbReference>
<reference evidence="2" key="3">
    <citation type="submission" date="2022-11" db="EMBL/GenBank/DDBJ databases">
        <title>Role of the vibriolysin VemA secreted by the emergent pathogen Vibrio europaeus in the colonization of Manila clam mucus.</title>
        <authorList>
            <person name="Martinez C."/>
            <person name="Rodriguez S."/>
            <person name="Vences A."/>
            <person name="Barja J.L."/>
            <person name="Toranzo A.E."/>
            <person name="Dubert J."/>
        </authorList>
    </citation>
    <scope>NUCLEOTIDE SEQUENCE</scope>
    <source>
        <strain evidence="2">3454</strain>
    </source>
</reference>
<dbReference type="Gene3D" id="3.90.550.10">
    <property type="entry name" value="Spore Coat Polysaccharide Biosynthesis Protein SpsA, Chain A"/>
    <property type="match status" value="1"/>
</dbReference>
<evidence type="ECO:0000313" key="4">
    <source>
        <dbReference type="EMBL" id="QJY39212.1"/>
    </source>
</evidence>
<evidence type="ECO:0000313" key="3">
    <source>
        <dbReference type="EMBL" id="OAM98223.1"/>
    </source>
</evidence>
<dbReference type="EMBL" id="CP053543">
    <property type="protein sequence ID" value="QJY39212.1"/>
    <property type="molecule type" value="Genomic_DNA"/>
</dbReference>
<dbReference type="InterPro" id="IPR029044">
    <property type="entry name" value="Nucleotide-diphossugar_trans"/>
</dbReference>
<dbReference type="PANTHER" id="PTHR22916:SF3">
    <property type="entry name" value="UDP-GLCNAC:BETAGAL BETA-1,3-N-ACETYLGLUCOSAMINYLTRANSFERASE-LIKE PROTEIN 1"/>
    <property type="match status" value="1"/>
</dbReference>
<keyword evidence="7" id="KW-1185">Reference proteome</keyword>
<reference evidence="3 5" key="1">
    <citation type="submission" date="2016-03" db="EMBL/GenBank/DDBJ databases">
        <title>Draft genome sequence of the Vibrio tubiashii subs. europaeus.</title>
        <authorList>
            <person name="Spinard E."/>
            <person name="Dubert J."/>
            <person name="Nelson D.R."/>
            <person name="Barja J.L."/>
        </authorList>
    </citation>
    <scope>NUCLEOTIDE SEQUENCE [LARGE SCALE GENOMIC DNA]</scope>
    <source>
        <strain evidence="5">PP-638</strain>
        <strain evidence="3">PP2-638</strain>
    </source>
</reference>
<feature type="domain" description="Glycosyltransferase 2-like" evidence="1">
    <location>
        <begin position="5"/>
        <end position="137"/>
    </location>
</feature>
<dbReference type="GeneID" id="78078438"/>
<dbReference type="OrthoDB" id="9802649at2"/>
<dbReference type="EMBL" id="LUAX01000007">
    <property type="protein sequence ID" value="OAM98223.1"/>
    <property type="molecule type" value="Genomic_DNA"/>
</dbReference>
<evidence type="ECO:0000313" key="5">
    <source>
        <dbReference type="Proteomes" id="UP000094761"/>
    </source>
</evidence>
<evidence type="ECO:0000259" key="1">
    <source>
        <dbReference type="Pfam" id="PF00535"/>
    </source>
</evidence>
<evidence type="ECO:0000313" key="6">
    <source>
        <dbReference type="Proteomes" id="UP000501443"/>
    </source>
</evidence>
<dbReference type="CDD" id="cd00761">
    <property type="entry name" value="Glyco_tranf_GTA_type"/>
    <property type="match status" value="1"/>
</dbReference>
<evidence type="ECO:0000313" key="7">
    <source>
        <dbReference type="Proteomes" id="UP001150001"/>
    </source>
</evidence>
<dbReference type="Proteomes" id="UP000094761">
    <property type="component" value="Unassembled WGS sequence"/>
</dbReference>
<dbReference type="InterPro" id="IPR001173">
    <property type="entry name" value="Glyco_trans_2-like"/>
</dbReference>
<name>A0A178J7U1_9VIBR</name>
<dbReference type="RefSeq" id="WP_069669368.1">
    <property type="nucleotide sequence ID" value="NZ_CP053543.1"/>
</dbReference>
<dbReference type="Proteomes" id="UP001150001">
    <property type="component" value="Unassembled WGS sequence"/>
</dbReference>
<dbReference type="Proteomes" id="UP000501443">
    <property type="component" value="Chromosome 2"/>
</dbReference>
<dbReference type="AlphaFoldDB" id="A0A178J7U1"/>
<proteinExistence type="predicted"/>
<gene>
    <name evidence="3" type="ORF">AZ468_22160</name>
    <name evidence="4" type="ORF">HOO69_22005</name>
    <name evidence="2" type="ORF">OPW20_02575</name>
</gene>
<evidence type="ECO:0000313" key="2">
    <source>
        <dbReference type="EMBL" id="MDC5738932.1"/>
    </source>
</evidence>
<protein>
    <submittedName>
        <fullName evidence="2 4">Glycosyltransferase</fullName>
    </submittedName>
</protein>
<reference evidence="4 6" key="2">
    <citation type="submission" date="2020-05" db="EMBL/GenBank/DDBJ databases">
        <title>First description outside Europe of the emergent pathogen for shellfish aquaculture Vibrio europaeus.</title>
        <authorList>
            <person name="Dubert J."/>
            <person name="Rojas R."/>
        </authorList>
    </citation>
    <scope>NUCLEOTIDE SEQUENCE [LARGE SCALE GENOMIC DNA]</scope>
    <source>
        <strain evidence="4 6">NPI-1</strain>
    </source>
</reference>
<dbReference type="SUPFAM" id="SSF53448">
    <property type="entry name" value="Nucleotide-diphospho-sugar transferases"/>
    <property type="match status" value="1"/>
</dbReference>
<accession>A0A178J7U1</accession>